<dbReference type="GO" id="GO:0030170">
    <property type="term" value="F:pyridoxal phosphate binding"/>
    <property type="evidence" value="ECO:0007669"/>
    <property type="project" value="TreeGrafter"/>
</dbReference>
<dbReference type="GO" id="GO:0008784">
    <property type="term" value="F:alanine racemase activity"/>
    <property type="evidence" value="ECO:0007669"/>
    <property type="project" value="UniProtKB-EC"/>
</dbReference>
<organism evidence="5">
    <name type="scientific">candidate division TA06 bacterium ADurb.Bin417</name>
    <dbReference type="NCBI Taxonomy" id="1852828"/>
    <lineage>
        <taxon>Bacteria</taxon>
        <taxon>Bacteria division TA06</taxon>
    </lineage>
</organism>
<dbReference type="Gene3D" id="2.40.37.10">
    <property type="entry name" value="Lyase, Ornithine Decarboxylase, Chain A, domain 1"/>
    <property type="match status" value="1"/>
</dbReference>
<dbReference type="GO" id="GO:0030632">
    <property type="term" value="P:D-alanine biosynthetic process"/>
    <property type="evidence" value="ECO:0007669"/>
    <property type="project" value="TreeGrafter"/>
</dbReference>
<dbReference type="PANTHER" id="PTHR30511:SF0">
    <property type="entry name" value="ALANINE RACEMASE, CATABOLIC-RELATED"/>
    <property type="match status" value="1"/>
</dbReference>
<dbReference type="InterPro" id="IPR009006">
    <property type="entry name" value="Ala_racemase/Decarboxylase_C"/>
</dbReference>
<sequence>MAIGYADGYARSISGRGRVIIRGKRRRILGLICMDMLMADVTGSGASVGDEVVLLGRQGGTSISAAEVADWSGGITHEFLSRLGPRLERLYFNSRTTPERGAGLLPS</sequence>
<comment type="cofactor">
    <cofactor evidence="1">
        <name>pyridoxal 5'-phosphate</name>
        <dbReference type="ChEBI" id="CHEBI:597326"/>
    </cofactor>
</comment>
<dbReference type="GO" id="GO:0005829">
    <property type="term" value="C:cytosol"/>
    <property type="evidence" value="ECO:0007669"/>
    <property type="project" value="TreeGrafter"/>
</dbReference>
<accession>A0A1V5M7J6</accession>
<evidence type="ECO:0000256" key="3">
    <source>
        <dbReference type="ARBA" id="ARBA00023235"/>
    </source>
</evidence>
<dbReference type="EMBL" id="MWAK01000409">
    <property type="protein sequence ID" value="OPZ89126.1"/>
    <property type="molecule type" value="Genomic_DNA"/>
</dbReference>
<proteinExistence type="predicted"/>
<dbReference type="SMART" id="SM01005">
    <property type="entry name" value="Ala_racemase_C"/>
    <property type="match status" value="1"/>
</dbReference>
<dbReference type="Proteomes" id="UP000485484">
    <property type="component" value="Unassembled WGS sequence"/>
</dbReference>
<dbReference type="PANTHER" id="PTHR30511">
    <property type="entry name" value="ALANINE RACEMASE"/>
    <property type="match status" value="1"/>
</dbReference>
<dbReference type="EC" id="5.1.1.1" evidence="5"/>
<dbReference type="Pfam" id="PF00842">
    <property type="entry name" value="Ala_racemase_C"/>
    <property type="match status" value="1"/>
</dbReference>
<evidence type="ECO:0000259" key="4">
    <source>
        <dbReference type="SMART" id="SM01005"/>
    </source>
</evidence>
<dbReference type="SUPFAM" id="SSF50621">
    <property type="entry name" value="Alanine racemase C-terminal domain-like"/>
    <property type="match status" value="1"/>
</dbReference>
<evidence type="ECO:0000256" key="2">
    <source>
        <dbReference type="ARBA" id="ARBA00022898"/>
    </source>
</evidence>
<keyword evidence="3 5" id="KW-0413">Isomerase</keyword>
<protein>
    <submittedName>
        <fullName evidence="5">Alanine racemase</fullName>
        <ecNumber evidence="5">5.1.1.1</ecNumber>
    </submittedName>
</protein>
<name>A0A1V5M7J6_UNCT6</name>
<gene>
    <name evidence="5" type="primary">alr</name>
    <name evidence="5" type="ORF">BWY73_01567</name>
</gene>
<dbReference type="InterPro" id="IPR000821">
    <property type="entry name" value="Ala_racemase"/>
</dbReference>
<comment type="caution">
    <text evidence="5">The sequence shown here is derived from an EMBL/GenBank/DDBJ whole genome shotgun (WGS) entry which is preliminary data.</text>
</comment>
<reference evidence="5" key="1">
    <citation type="submission" date="2017-02" db="EMBL/GenBank/DDBJ databases">
        <title>Delving into the versatile metabolic prowess of the omnipresent phylum Bacteroidetes.</title>
        <authorList>
            <person name="Nobu M.K."/>
            <person name="Mei R."/>
            <person name="Narihiro T."/>
            <person name="Kuroda K."/>
            <person name="Liu W.-T."/>
        </authorList>
    </citation>
    <scope>NUCLEOTIDE SEQUENCE</scope>
    <source>
        <strain evidence="5">ADurb.Bin417</strain>
    </source>
</reference>
<dbReference type="InterPro" id="IPR011079">
    <property type="entry name" value="Ala_racemase_C"/>
</dbReference>
<feature type="domain" description="Alanine racemase C-terminal" evidence="4">
    <location>
        <begin position="2"/>
        <end position="92"/>
    </location>
</feature>
<keyword evidence="2" id="KW-0663">Pyridoxal phosphate</keyword>
<evidence type="ECO:0000313" key="5">
    <source>
        <dbReference type="EMBL" id="OPZ89126.1"/>
    </source>
</evidence>
<evidence type="ECO:0000256" key="1">
    <source>
        <dbReference type="ARBA" id="ARBA00001933"/>
    </source>
</evidence>
<dbReference type="AlphaFoldDB" id="A0A1V5M7J6"/>